<dbReference type="InterPro" id="IPR028939">
    <property type="entry name" value="P5C_Rdtase_cat_N"/>
</dbReference>
<gene>
    <name evidence="2" type="ORF">SAMN05192580_1561</name>
</gene>
<evidence type="ECO:0000313" key="2">
    <source>
        <dbReference type="EMBL" id="SFR88819.1"/>
    </source>
</evidence>
<name>A0A1I6KC76_9SPHN</name>
<dbReference type="SUPFAM" id="SSF51735">
    <property type="entry name" value="NAD(P)-binding Rossmann-fold domains"/>
    <property type="match status" value="1"/>
</dbReference>
<keyword evidence="3" id="KW-1185">Reference proteome</keyword>
<accession>A0A1I6KC76</accession>
<dbReference type="Pfam" id="PF03807">
    <property type="entry name" value="F420_oxidored"/>
    <property type="match status" value="1"/>
</dbReference>
<organism evidence="2 3">
    <name type="scientific">Sphingomonas jatrophae</name>
    <dbReference type="NCBI Taxonomy" id="1166337"/>
    <lineage>
        <taxon>Bacteria</taxon>
        <taxon>Pseudomonadati</taxon>
        <taxon>Pseudomonadota</taxon>
        <taxon>Alphaproteobacteria</taxon>
        <taxon>Sphingomonadales</taxon>
        <taxon>Sphingomonadaceae</taxon>
        <taxon>Sphingomonas</taxon>
    </lineage>
</organism>
<dbReference type="InterPro" id="IPR036291">
    <property type="entry name" value="NAD(P)-bd_dom_sf"/>
</dbReference>
<dbReference type="OrthoDB" id="5524287at2"/>
<dbReference type="Gene3D" id="3.40.50.720">
    <property type="entry name" value="NAD(P)-binding Rossmann-like Domain"/>
    <property type="match status" value="1"/>
</dbReference>
<dbReference type="EMBL" id="FOZG01000001">
    <property type="protein sequence ID" value="SFR88819.1"/>
    <property type="molecule type" value="Genomic_DNA"/>
</dbReference>
<sequence>MWQVGIIGAGGIGSAVARRLVPLGAEVRMANSRGPASLADKAAAIGIVPVTVEAAATARDFVLIAIPQHAVAALPPGLFAQTPADTIVLDANNHYPIRDGEIAAIEAGMPDSVWVAERIGRPVLKMFNTIHAATIVDGGHPKGTPGRICVPIAGDDMAAKRKAIDLAEALGFDGLDAGPLAESWRQQPGTAGYCRNLDLPAMRDALAASQSDLVATYRAEALAKARAMTAEALARSRA</sequence>
<dbReference type="AlphaFoldDB" id="A0A1I6KC76"/>
<proteinExistence type="predicted"/>
<feature type="domain" description="Pyrroline-5-carboxylate reductase catalytic N-terminal" evidence="1">
    <location>
        <begin position="3"/>
        <end position="93"/>
    </location>
</feature>
<reference evidence="2 3" key="1">
    <citation type="submission" date="2016-10" db="EMBL/GenBank/DDBJ databases">
        <authorList>
            <person name="de Groot N.N."/>
        </authorList>
    </citation>
    <scope>NUCLEOTIDE SEQUENCE [LARGE SCALE GENOMIC DNA]</scope>
    <source>
        <strain evidence="2 3">S5-249</strain>
    </source>
</reference>
<protein>
    <recommendedName>
        <fullName evidence="1">Pyrroline-5-carboxylate reductase catalytic N-terminal domain-containing protein</fullName>
    </recommendedName>
</protein>
<dbReference type="STRING" id="1166337.SAMN05192580_1561"/>
<evidence type="ECO:0000313" key="3">
    <source>
        <dbReference type="Proteomes" id="UP000198824"/>
    </source>
</evidence>
<evidence type="ECO:0000259" key="1">
    <source>
        <dbReference type="Pfam" id="PF03807"/>
    </source>
</evidence>
<dbReference type="RefSeq" id="WP_093312996.1">
    <property type="nucleotide sequence ID" value="NZ_FOZG01000001.1"/>
</dbReference>
<dbReference type="Proteomes" id="UP000198824">
    <property type="component" value="Unassembled WGS sequence"/>
</dbReference>